<evidence type="ECO:0000313" key="2">
    <source>
        <dbReference type="Proteomes" id="UP001604277"/>
    </source>
</evidence>
<dbReference type="AlphaFoldDB" id="A0ABD1WNG4"/>
<dbReference type="EMBL" id="JBFOLJ010000003">
    <property type="protein sequence ID" value="KAL2550233.1"/>
    <property type="molecule type" value="Genomic_DNA"/>
</dbReference>
<evidence type="ECO:0000313" key="1">
    <source>
        <dbReference type="EMBL" id="KAL2550233.1"/>
    </source>
</evidence>
<dbReference type="Proteomes" id="UP001604277">
    <property type="component" value="Unassembled WGS sequence"/>
</dbReference>
<accession>A0ABD1WNG4</accession>
<proteinExistence type="predicted"/>
<reference evidence="2" key="1">
    <citation type="submission" date="2024-07" db="EMBL/GenBank/DDBJ databases">
        <title>Two chromosome-level genome assemblies of Korean endemic species Abeliophyllum distichum and Forsythia ovata (Oleaceae).</title>
        <authorList>
            <person name="Jang H."/>
        </authorList>
    </citation>
    <scope>NUCLEOTIDE SEQUENCE [LARGE SCALE GENOMIC DNA]</scope>
</reference>
<keyword evidence="2" id="KW-1185">Reference proteome</keyword>
<comment type="caution">
    <text evidence="1">The sequence shown here is derived from an EMBL/GenBank/DDBJ whole genome shotgun (WGS) entry which is preliminary data.</text>
</comment>
<protein>
    <submittedName>
        <fullName evidence="1">Uncharacterized protein</fullName>
    </submittedName>
</protein>
<organism evidence="1 2">
    <name type="scientific">Forsythia ovata</name>
    <dbReference type="NCBI Taxonomy" id="205694"/>
    <lineage>
        <taxon>Eukaryota</taxon>
        <taxon>Viridiplantae</taxon>
        <taxon>Streptophyta</taxon>
        <taxon>Embryophyta</taxon>
        <taxon>Tracheophyta</taxon>
        <taxon>Spermatophyta</taxon>
        <taxon>Magnoliopsida</taxon>
        <taxon>eudicotyledons</taxon>
        <taxon>Gunneridae</taxon>
        <taxon>Pentapetalae</taxon>
        <taxon>asterids</taxon>
        <taxon>lamiids</taxon>
        <taxon>Lamiales</taxon>
        <taxon>Oleaceae</taxon>
        <taxon>Forsythieae</taxon>
        <taxon>Forsythia</taxon>
    </lineage>
</organism>
<gene>
    <name evidence="1" type="ORF">Fot_11763</name>
</gene>
<sequence length="108" mass="12278">MRFLRCSYYGRPNTCYYFKLVDHHVHPHYNSVINSLLQNVNREVVGDAMGMVVTTSNGWILLSTHIIKVSSMVCCRMLTRKLLASVINGLLQNVNQKLLAMVLLVVLV</sequence>
<name>A0ABD1WNG4_9LAMI</name>